<reference evidence="1" key="1">
    <citation type="journal article" date="2020" name="Stud. Mycol.">
        <title>101 Dothideomycetes genomes: a test case for predicting lifestyles and emergence of pathogens.</title>
        <authorList>
            <person name="Haridas S."/>
            <person name="Albert R."/>
            <person name="Binder M."/>
            <person name="Bloem J."/>
            <person name="Labutti K."/>
            <person name="Salamov A."/>
            <person name="Andreopoulos B."/>
            <person name="Baker S."/>
            <person name="Barry K."/>
            <person name="Bills G."/>
            <person name="Bluhm B."/>
            <person name="Cannon C."/>
            <person name="Castanera R."/>
            <person name="Culley D."/>
            <person name="Daum C."/>
            <person name="Ezra D."/>
            <person name="Gonzalez J."/>
            <person name="Henrissat B."/>
            <person name="Kuo A."/>
            <person name="Liang C."/>
            <person name="Lipzen A."/>
            <person name="Lutzoni F."/>
            <person name="Magnuson J."/>
            <person name="Mondo S."/>
            <person name="Nolan M."/>
            <person name="Ohm R."/>
            <person name="Pangilinan J."/>
            <person name="Park H.-J."/>
            <person name="Ramirez L."/>
            <person name="Alfaro M."/>
            <person name="Sun H."/>
            <person name="Tritt A."/>
            <person name="Yoshinaga Y."/>
            <person name="Zwiers L.-H."/>
            <person name="Turgeon B."/>
            <person name="Goodwin S."/>
            <person name="Spatafora J."/>
            <person name="Crous P."/>
            <person name="Grigoriev I."/>
        </authorList>
    </citation>
    <scope>NUCLEOTIDE SEQUENCE</scope>
    <source>
        <strain evidence="1">CBS 262.69</strain>
    </source>
</reference>
<sequence length="172" mass="19695">MASCSAALPQSLKKLLPQPPYESGIVLIGLFDTHMVFFHAYTTKDSQGPLYALALKMDYAEIKQLSFEKQLAGEKDSEHAYPTSMLEPERCFAKMTQRMRRKRLVTVRNRDIAIEDWETAVRAMDTAIQNRDEAVRDRKLPLSHPEVFALDLIIEARNEELVARGRDIEART</sequence>
<proteinExistence type="predicted"/>
<dbReference type="Proteomes" id="UP000799640">
    <property type="component" value="Unassembled WGS sequence"/>
</dbReference>
<dbReference type="AlphaFoldDB" id="A0A6G1HNA3"/>
<protein>
    <submittedName>
        <fullName evidence="1">Uncharacterized protein</fullName>
    </submittedName>
</protein>
<accession>A0A6G1HNA3</accession>
<evidence type="ECO:0000313" key="1">
    <source>
        <dbReference type="EMBL" id="KAF2397381.1"/>
    </source>
</evidence>
<organism evidence="1 2">
    <name type="scientific">Trichodelitschia bisporula</name>
    <dbReference type="NCBI Taxonomy" id="703511"/>
    <lineage>
        <taxon>Eukaryota</taxon>
        <taxon>Fungi</taxon>
        <taxon>Dikarya</taxon>
        <taxon>Ascomycota</taxon>
        <taxon>Pezizomycotina</taxon>
        <taxon>Dothideomycetes</taxon>
        <taxon>Dothideomycetes incertae sedis</taxon>
        <taxon>Phaeotrichales</taxon>
        <taxon>Phaeotrichaceae</taxon>
        <taxon>Trichodelitschia</taxon>
    </lineage>
</organism>
<evidence type="ECO:0000313" key="2">
    <source>
        <dbReference type="Proteomes" id="UP000799640"/>
    </source>
</evidence>
<keyword evidence="2" id="KW-1185">Reference proteome</keyword>
<dbReference type="EMBL" id="ML996703">
    <property type="protein sequence ID" value="KAF2397381.1"/>
    <property type="molecule type" value="Genomic_DNA"/>
</dbReference>
<name>A0A6G1HNA3_9PEZI</name>
<gene>
    <name evidence="1" type="ORF">EJ06DRAFT_566242</name>
</gene>